<protein>
    <submittedName>
        <fullName evidence="3">Uncharacterized protein</fullName>
    </submittedName>
</protein>
<name>A0A8H3AFQ3_9AGAM</name>
<feature type="transmembrane region" description="Helical" evidence="2">
    <location>
        <begin position="79"/>
        <end position="97"/>
    </location>
</feature>
<feature type="region of interest" description="Disordered" evidence="1">
    <location>
        <begin position="133"/>
        <end position="183"/>
    </location>
</feature>
<evidence type="ECO:0000256" key="1">
    <source>
        <dbReference type="SAM" id="MobiDB-lite"/>
    </source>
</evidence>
<dbReference type="EMBL" id="CAJMWZ010000860">
    <property type="protein sequence ID" value="CAE6427069.1"/>
    <property type="molecule type" value="Genomic_DNA"/>
</dbReference>
<proteinExistence type="predicted"/>
<feature type="compositionally biased region" description="Low complexity" evidence="1">
    <location>
        <begin position="136"/>
        <end position="150"/>
    </location>
</feature>
<keyword evidence="2" id="KW-0472">Membrane</keyword>
<feature type="compositionally biased region" description="Polar residues" evidence="1">
    <location>
        <begin position="546"/>
        <end position="556"/>
    </location>
</feature>
<accession>A0A8H3AFQ3</accession>
<feature type="region of interest" description="Disordered" evidence="1">
    <location>
        <begin position="536"/>
        <end position="556"/>
    </location>
</feature>
<keyword evidence="2" id="KW-0812">Transmembrane</keyword>
<evidence type="ECO:0000313" key="4">
    <source>
        <dbReference type="Proteomes" id="UP000663850"/>
    </source>
</evidence>
<reference evidence="3" key="1">
    <citation type="submission" date="2021-01" db="EMBL/GenBank/DDBJ databases">
        <authorList>
            <person name="Kaushik A."/>
        </authorList>
    </citation>
    <scope>NUCLEOTIDE SEQUENCE</scope>
    <source>
        <strain evidence="3">Type strain: AG8-Rh-89/</strain>
    </source>
</reference>
<keyword evidence="2" id="KW-1133">Transmembrane helix</keyword>
<organism evidence="3 4">
    <name type="scientific">Rhizoctonia solani</name>
    <dbReference type="NCBI Taxonomy" id="456999"/>
    <lineage>
        <taxon>Eukaryota</taxon>
        <taxon>Fungi</taxon>
        <taxon>Dikarya</taxon>
        <taxon>Basidiomycota</taxon>
        <taxon>Agaricomycotina</taxon>
        <taxon>Agaricomycetes</taxon>
        <taxon>Cantharellales</taxon>
        <taxon>Ceratobasidiaceae</taxon>
        <taxon>Rhizoctonia</taxon>
    </lineage>
</organism>
<dbReference type="Proteomes" id="UP000663850">
    <property type="component" value="Unassembled WGS sequence"/>
</dbReference>
<sequence length="556" mass="62289">MLPGVRIFELVWLTALSFSVYWLVSTTKYNQHTLDHQTSKSTSNGNVEFNFYGPVNIHNYHNHFEWVERPSYYPKQSGFIIWIGCLFAISWAAFILTRELKYGREPEQPPAKLQNGCTCHQAGRTAAIASGQLNCSDASSGPRTSSPSPSEAASDTHSRRGRQFPSQDFSLTPTPPPWKVKEPCTTPLGKDWMPSLTTMIGSLQFEEKSDSTDWQCLSTFESRANKPLSSSTFRARLHSVQAPPAPWSLANASDRPALKDPIVPGRLKQVKIKAKDRFIPYSNVRRRHRGLTPGTVETRQVGRKNSLETTLFGNPHLLQPDTVVWFILIVAVDYPGRDLQDPEHDLDFWRKMLNDPALDSETIYLIELAGKDATPENIKESLAQLYHDSEALVTIGRPNLFVYLTGEGDADQNRMHLLGGEYLSEEDIDRWLWELRTSCGYTRSITLVLDICRTNKDMPSAKMRHGVGLIYSSSPGEKAHALRFKSEQDTPYSSFMLAFVIASSVSPTSTTTEFVAAIEQRLGQLTRLIMLAASIKGDEDPGPQHPNWSQAGVSNV</sequence>
<comment type="caution">
    <text evidence="3">The sequence shown here is derived from an EMBL/GenBank/DDBJ whole genome shotgun (WGS) entry which is preliminary data.</text>
</comment>
<gene>
    <name evidence="3" type="ORF">RDB_LOCUS15741</name>
</gene>
<dbReference type="Gene3D" id="3.40.50.1460">
    <property type="match status" value="1"/>
</dbReference>
<dbReference type="AlphaFoldDB" id="A0A8H3AFQ3"/>
<feature type="transmembrane region" description="Helical" evidence="2">
    <location>
        <begin position="7"/>
        <end position="24"/>
    </location>
</feature>
<evidence type="ECO:0000313" key="3">
    <source>
        <dbReference type="EMBL" id="CAE6427069.1"/>
    </source>
</evidence>
<evidence type="ECO:0000256" key="2">
    <source>
        <dbReference type="SAM" id="Phobius"/>
    </source>
</evidence>